<name>A0A5K7Z1Y3_9BACT</name>
<evidence type="ECO:0000313" key="2">
    <source>
        <dbReference type="Proteomes" id="UP000427769"/>
    </source>
</evidence>
<dbReference type="AlphaFoldDB" id="A0A5K7Z1Y3"/>
<dbReference type="Proteomes" id="UP000427769">
    <property type="component" value="Chromosome"/>
</dbReference>
<sequence length="228" mass="26453">MTIRYLEDPNKAPGDIQDKRSVSRIDIKHVHALNERTKELECLYQVINILGKAEHASFERGFQMVVDLVPGGMQFPRVACARLLIGDQEYRSERYVHSRWVVDEEVRIDRENAGTLEVAYTEMHPDTFRGPFLAEEVYLLKAIASLIGQVLHRRRLIEERNEQFQHVKRTYEKVLSGFIPICASCKSIKDENGTWHDLEAYVQKRTDATFSHGVCPKCVEKLYPYLDD</sequence>
<organism evidence="1 2">
    <name type="scientific">Desulfosarcina widdelii</name>
    <dbReference type="NCBI Taxonomy" id="947919"/>
    <lineage>
        <taxon>Bacteria</taxon>
        <taxon>Pseudomonadati</taxon>
        <taxon>Thermodesulfobacteriota</taxon>
        <taxon>Desulfobacteria</taxon>
        <taxon>Desulfobacterales</taxon>
        <taxon>Desulfosarcinaceae</taxon>
        <taxon>Desulfosarcina</taxon>
    </lineage>
</organism>
<keyword evidence="2" id="KW-1185">Reference proteome</keyword>
<proteinExistence type="predicted"/>
<dbReference type="RefSeq" id="WP_155304858.1">
    <property type="nucleotide sequence ID" value="NZ_AP021875.1"/>
</dbReference>
<protein>
    <submittedName>
        <fullName evidence="1">Uncharacterized protein</fullName>
    </submittedName>
</protein>
<evidence type="ECO:0000313" key="1">
    <source>
        <dbReference type="EMBL" id="BBO75992.1"/>
    </source>
</evidence>
<gene>
    <name evidence="1" type="ORF">DSCW_34090</name>
</gene>
<reference evidence="1 2" key="1">
    <citation type="submission" date="2019-11" db="EMBL/GenBank/DDBJ databases">
        <title>Comparative genomics of hydrocarbon-degrading Desulfosarcina strains.</title>
        <authorList>
            <person name="Watanabe M."/>
            <person name="Kojima H."/>
            <person name="Fukui M."/>
        </authorList>
    </citation>
    <scope>NUCLEOTIDE SEQUENCE [LARGE SCALE GENOMIC DNA]</scope>
    <source>
        <strain evidence="1 2">PP31</strain>
    </source>
</reference>
<dbReference type="EMBL" id="AP021875">
    <property type="protein sequence ID" value="BBO75992.1"/>
    <property type="molecule type" value="Genomic_DNA"/>
</dbReference>
<dbReference type="OrthoDB" id="6231at2"/>
<accession>A0A5K7Z1Y3</accession>
<dbReference type="KEGG" id="dwd:DSCW_34090"/>